<feature type="compositionally biased region" description="Polar residues" evidence="1">
    <location>
        <begin position="629"/>
        <end position="640"/>
    </location>
</feature>
<evidence type="ECO:0000256" key="1">
    <source>
        <dbReference type="SAM" id="MobiDB-lite"/>
    </source>
</evidence>
<dbReference type="AlphaFoldDB" id="A0A8J1URG5"/>
<dbReference type="Gene3D" id="1.25.10.10">
    <property type="entry name" value="Leucine-rich Repeat Variant"/>
    <property type="match status" value="1"/>
</dbReference>
<feature type="compositionally biased region" description="Basic and acidic residues" evidence="1">
    <location>
        <begin position="641"/>
        <end position="658"/>
    </location>
</feature>
<sequence>MMDNPAELLLAVTSCEEEVLHLSKLRQDLIPPSDIFLDLEGDEDIFEKEWLRTAASTPDDDNPFPDKSVTDIFLNQNDLDKFTHYLFERRFGWSEVGIISADVGGKKVGSGKQKEVKYKTTLNDLLDDYIRWYLCQTMCSPILEGLRYTILQAAQKPVVRNQCMVHIMEWIKINGERLQVQDFTLIKGLILIGVTDIWSAIRNATISRLGPIVEYFSLLQLEEFFTDLVKICQNDASNWQSKEGAVMGINTVVRKFQTVGMLHQGETSEYLVKFGKLELAHLPKFLTNQIQVVIYPLLAHPQLSIREHAIKAFSSYLARCGPKEQLSSFNDVIRQLCRGTEACEGGEQAKKVKVLPHLATLRSDYEFLDAYTAEGLLGVCVFLVKHIPPEQLMNKENWERYFSTFNLYLMHPASTVRQATSTIFKFIVAKDCNNPELLNLVLKELSSEWKPNKSLLNKPITTTTPRRLSSEGLGDQAAIRSDSFSKRTRGSTKRAGSTLSRRLTITKISAIESEDKSVSDTWEWREGRLFAYELIVKFLIKNHLFHTFGPSDKPGGHTRVFGTTSVDESQMLKEMGQAHDTIMKTQSYGGVSLQKAITTTVRDKDQHHKGHNRKKSMDEVKEEVICSKTPPQRTTISMATRESHHQDAETRSQSERDQQLKQYRMATVGNFGDTDQTIQHLNKYTKWPSGTNRASSLLTVTKMVETQTNKGPSVSFSELLKDMMYQTIECLSDVRWEIRRMGQQVLPHLIEAIRWYNMSVLEELWNEHITPNTTLICYGACLALKYSLSHAAKLKGLHKEPPSSWQDVKVCRKIIDTITETTKSYLPVWMKCVHTLLQRPVFDKLSVVAMEILLLGYGNFHECLIEQRNIHEPTMLNHLRNVFLNSSSEALNEDSNLVKVLRDLGGCRPFMPPGEGFLSCSTKGDTSQSAQQYERLLLSETHSSLLRYLEGTNIAHTAFMMPLLVRHIHTFTEETHICSSFVNSVEVLANKANAYLSSSNREDNSSNKEVHLVMPYCILAIQELANTLIASKAGDLSILRQSLELIGLISRHIPKEKHLTLLFQAIISRLKNSNACLDTSNEDDDIYLMSNDIRPSPIMMQELDSDEEVLEPRVPDNMLQESLTLNVSSGSGSGPSGRLSAMTNSSTDGRVMSPASNYSDAESDWDNWSDDEEDQVALTEIFHSFLQTLTSQYNAPKQRQQFQQELKRLSDKERKLIENLINNGSL</sequence>
<proteinExistence type="predicted"/>
<dbReference type="SUPFAM" id="SSF48371">
    <property type="entry name" value="ARM repeat"/>
    <property type="match status" value="1"/>
</dbReference>
<dbReference type="PANTHER" id="PTHR36910">
    <property type="match status" value="1"/>
</dbReference>
<feature type="region of interest" description="Disordered" evidence="1">
    <location>
        <begin position="1127"/>
        <end position="1168"/>
    </location>
</feature>
<comment type="caution">
    <text evidence="2">The sequence shown here is derived from an EMBL/GenBank/DDBJ whole genome shotgun (WGS) entry which is preliminary data.</text>
</comment>
<dbReference type="Proteomes" id="UP000749559">
    <property type="component" value="Unassembled WGS sequence"/>
</dbReference>
<gene>
    <name evidence="2" type="ORF">OFUS_LOCUS6769</name>
</gene>
<accession>A0A8J1URG5</accession>
<dbReference type="PANTHER" id="PTHR36910:SF8">
    <property type="match status" value="1"/>
</dbReference>
<dbReference type="OrthoDB" id="407325at2759"/>
<protein>
    <submittedName>
        <fullName evidence="2">Uncharacterized protein</fullName>
    </submittedName>
</protein>
<feature type="compositionally biased region" description="Polar residues" evidence="1">
    <location>
        <begin position="1141"/>
        <end position="1158"/>
    </location>
</feature>
<evidence type="ECO:0000313" key="3">
    <source>
        <dbReference type="Proteomes" id="UP000749559"/>
    </source>
</evidence>
<feature type="region of interest" description="Disordered" evidence="1">
    <location>
        <begin position="599"/>
        <end position="658"/>
    </location>
</feature>
<feature type="compositionally biased region" description="Basic and acidic residues" evidence="1">
    <location>
        <begin position="615"/>
        <end position="625"/>
    </location>
</feature>
<dbReference type="InterPro" id="IPR016024">
    <property type="entry name" value="ARM-type_fold"/>
</dbReference>
<organism evidence="2 3">
    <name type="scientific">Owenia fusiformis</name>
    <name type="common">Polychaete worm</name>
    <dbReference type="NCBI Taxonomy" id="6347"/>
    <lineage>
        <taxon>Eukaryota</taxon>
        <taxon>Metazoa</taxon>
        <taxon>Spiralia</taxon>
        <taxon>Lophotrochozoa</taxon>
        <taxon>Annelida</taxon>
        <taxon>Polychaeta</taxon>
        <taxon>Sedentaria</taxon>
        <taxon>Canalipalpata</taxon>
        <taxon>Sabellida</taxon>
        <taxon>Oweniida</taxon>
        <taxon>Oweniidae</taxon>
        <taxon>Owenia</taxon>
    </lineage>
</organism>
<reference evidence="2" key="1">
    <citation type="submission" date="2022-03" db="EMBL/GenBank/DDBJ databases">
        <authorList>
            <person name="Martin C."/>
        </authorList>
    </citation>
    <scope>NUCLEOTIDE SEQUENCE</scope>
</reference>
<keyword evidence="3" id="KW-1185">Reference proteome</keyword>
<dbReference type="InterPro" id="IPR011989">
    <property type="entry name" value="ARM-like"/>
</dbReference>
<name>A0A8J1URG5_OWEFU</name>
<dbReference type="EMBL" id="CAIIXF020000003">
    <property type="protein sequence ID" value="CAH1780021.1"/>
    <property type="molecule type" value="Genomic_DNA"/>
</dbReference>
<evidence type="ECO:0000313" key="2">
    <source>
        <dbReference type="EMBL" id="CAH1780021.1"/>
    </source>
</evidence>